<feature type="domain" description="HTH lysR-type" evidence="6">
    <location>
        <begin position="4"/>
        <end position="61"/>
    </location>
</feature>
<dbReference type="InterPro" id="IPR036388">
    <property type="entry name" value="WH-like_DNA-bd_sf"/>
</dbReference>
<name>A0ABV7R6R6_9RHOB</name>
<dbReference type="Gene3D" id="3.40.190.290">
    <property type="match status" value="1"/>
</dbReference>
<evidence type="ECO:0000256" key="4">
    <source>
        <dbReference type="ARBA" id="ARBA00023163"/>
    </source>
</evidence>
<dbReference type="InterPro" id="IPR036390">
    <property type="entry name" value="WH_DNA-bd_sf"/>
</dbReference>
<dbReference type="RefSeq" id="WP_377744914.1">
    <property type="nucleotide sequence ID" value="NZ_JBHRXJ010000009.1"/>
</dbReference>
<dbReference type="Gene3D" id="1.10.10.10">
    <property type="entry name" value="Winged helix-like DNA-binding domain superfamily/Winged helix DNA-binding domain"/>
    <property type="match status" value="1"/>
</dbReference>
<dbReference type="PROSITE" id="PS50931">
    <property type="entry name" value="HTH_LYSR"/>
    <property type="match status" value="1"/>
</dbReference>
<reference evidence="8" key="1">
    <citation type="journal article" date="2019" name="Int. J. Syst. Evol. Microbiol.">
        <title>The Global Catalogue of Microorganisms (GCM) 10K type strain sequencing project: providing services to taxonomists for standard genome sequencing and annotation.</title>
        <authorList>
            <consortium name="The Broad Institute Genomics Platform"/>
            <consortium name="The Broad Institute Genome Sequencing Center for Infectious Disease"/>
            <person name="Wu L."/>
            <person name="Ma J."/>
        </authorList>
    </citation>
    <scope>NUCLEOTIDE SEQUENCE [LARGE SCALE GENOMIC DNA]</scope>
    <source>
        <strain evidence="8">KCTC 42899</strain>
    </source>
</reference>
<evidence type="ECO:0000256" key="3">
    <source>
        <dbReference type="ARBA" id="ARBA00023125"/>
    </source>
</evidence>
<dbReference type="PANTHER" id="PTHR30537:SF3">
    <property type="entry name" value="TRANSCRIPTIONAL REGULATORY PROTEIN"/>
    <property type="match status" value="1"/>
</dbReference>
<evidence type="ECO:0000256" key="2">
    <source>
        <dbReference type="ARBA" id="ARBA00023015"/>
    </source>
</evidence>
<keyword evidence="8" id="KW-1185">Reference proteome</keyword>
<dbReference type="EMBL" id="JBHRXJ010000009">
    <property type="protein sequence ID" value="MFC3529064.1"/>
    <property type="molecule type" value="Genomic_DNA"/>
</dbReference>
<evidence type="ECO:0000313" key="8">
    <source>
        <dbReference type="Proteomes" id="UP001595721"/>
    </source>
</evidence>
<dbReference type="SUPFAM" id="SSF53850">
    <property type="entry name" value="Periplasmic binding protein-like II"/>
    <property type="match status" value="1"/>
</dbReference>
<keyword evidence="4" id="KW-0804">Transcription</keyword>
<comment type="caution">
    <text evidence="7">The sequence shown here is derived from an EMBL/GenBank/DDBJ whole genome shotgun (WGS) entry which is preliminary data.</text>
</comment>
<sequence>MQIDSWDDIRAALTVARLGTVSAAAQVLGVHHATVIRRIDALEAALGARLFQRHPRGYAPTEAGQALLEIAAGADERFAQMAARIAGAGARIEGEIVLTSLPDVTTLVMPRLTRLLLAQPGLRLRYLTDPRLFRLDTGEAHIAIRAGNRPTEPDYVATPLAIIQMRLYGAPGYVAAAGAVEDIRAHRFVLPGPEGRPAPFMRWLGDRVVAENIVMISNDAHARLAAIRGGLGLGWLSPDQSDGLVEVMALPEWDSRLWLVTHVDLHRSPKVQAVLKALRDSGADADPDPETAEPTETGAGAAPD</sequence>
<evidence type="ECO:0000259" key="6">
    <source>
        <dbReference type="PROSITE" id="PS50931"/>
    </source>
</evidence>
<feature type="compositionally biased region" description="Low complexity" evidence="5">
    <location>
        <begin position="294"/>
        <end position="304"/>
    </location>
</feature>
<protein>
    <submittedName>
        <fullName evidence="7">LysR family transcriptional regulator</fullName>
    </submittedName>
</protein>
<dbReference type="SUPFAM" id="SSF46785">
    <property type="entry name" value="Winged helix' DNA-binding domain"/>
    <property type="match status" value="1"/>
</dbReference>
<feature type="region of interest" description="Disordered" evidence="5">
    <location>
        <begin position="277"/>
        <end position="304"/>
    </location>
</feature>
<organism evidence="7 8">
    <name type="scientific">Paracoccus mangrovi</name>
    <dbReference type="NCBI Taxonomy" id="1715645"/>
    <lineage>
        <taxon>Bacteria</taxon>
        <taxon>Pseudomonadati</taxon>
        <taxon>Pseudomonadota</taxon>
        <taxon>Alphaproteobacteria</taxon>
        <taxon>Rhodobacterales</taxon>
        <taxon>Paracoccaceae</taxon>
        <taxon>Paracoccus</taxon>
    </lineage>
</organism>
<keyword evidence="3" id="KW-0238">DNA-binding</keyword>
<accession>A0ABV7R6R6</accession>
<dbReference type="Proteomes" id="UP001595721">
    <property type="component" value="Unassembled WGS sequence"/>
</dbReference>
<evidence type="ECO:0000313" key="7">
    <source>
        <dbReference type="EMBL" id="MFC3529064.1"/>
    </source>
</evidence>
<evidence type="ECO:0000256" key="1">
    <source>
        <dbReference type="ARBA" id="ARBA00009437"/>
    </source>
</evidence>
<feature type="compositionally biased region" description="Acidic residues" evidence="5">
    <location>
        <begin position="283"/>
        <end position="293"/>
    </location>
</feature>
<dbReference type="InterPro" id="IPR058163">
    <property type="entry name" value="LysR-type_TF_proteobact-type"/>
</dbReference>
<dbReference type="Pfam" id="PF03466">
    <property type="entry name" value="LysR_substrate"/>
    <property type="match status" value="1"/>
</dbReference>
<gene>
    <name evidence="7" type="ORF">ACFOMH_12850</name>
</gene>
<dbReference type="InterPro" id="IPR000847">
    <property type="entry name" value="LysR_HTH_N"/>
</dbReference>
<dbReference type="PANTHER" id="PTHR30537">
    <property type="entry name" value="HTH-TYPE TRANSCRIPTIONAL REGULATOR"/>
    <property type="match status" value="1"/>
</dbReference>
<evidence type="ECO:0000256" key="5">
    <source>
        <dbReference type="SAM" id="MobiDB-lite"/>
    </source>
</evidence>
<dbReference type="InterPro" id="IPR005119">
    <property type="entry name" value="LysR_subst-bd"/>
</dbReference>
<dbReference type="Pfam" id="PF00126">
    <property type="entry name" value="HTH_1"/>
    <property type="match status" value="1"/>
</dbReference>
<comment type="similarity">
    <text evidence="1">Belongs to the LysR transcriptional regulatory family.</text>
</comment>
<keyword evidence="2" id="KW-0805">Transcription regulation</keyword>
<proteinExistence type="inferred from homology"/>